<evidence type="ECO:0000313" key="2">
    <source>
        <dbReference type="Proteomes" id="UP000299084"/>
    </source>
</evidence>
<reference evidence="1 2" key="1">
    <citation type="journal article" date="2019" name="Mol. Ecol. Resour.">
        <title>Improving Illumina assemblies with Hi-C and long reads: an example with the North African dromedary.</title>
        <authorList>
            <person name="Elbers J.P."/>
            <person name="Rogers M.F."/>
            <person name="Perelman P.L."/>
            <person name="Proskuryakova A.A."/>
            <person name="Serdyukova N.A."/>
            <person name="Johnson W.E."/>
            <person name="Horin P."/>
            <person name="Corander J."/>
            <person name="Murphy D."/>
            <person name="Burger P.A."/>
        </authorList>
    </citation>
    <scope>NUCLEOTIDE SEQUENCE [LARGE SCALE GENOMIC DNA]</scope>
    <source>
        <strain evidence="1">Drom800</strain>
        <tissue evidence="1">Blood</tissue>
    </source>
</reference>
<keyword evidence="2" id="KW-1185">Reference proteome</keyword>
<dbReference type="Proteomes" id="UP000299084">
    <property type="component" value="Unassembled WGS sequence"/>
</dbReference>
<dbReference type="EMBL" id="JWIN03000006">
    <property type="protein sequence ID" value="KAB1277750.1"/>
    <property type="molecule type" value="Genomic_DNA"/>
</dbReference>
<sequence>MEMLKLGFKLCSVAKSVLVFTVSAQNALGVHTKQCFPSPSGRVFWGVSCAGAECIDSETGFTGPHLISLCLELS</sequence>
<protein>
    <submittedName>
        <fullName evidence="1">Uncharacterized protein</fullName>
    </submittedName>
</protein>
<gene>
    <name evidence="1" type="ORF">Cadr_000005376</name>
</gene>
<dbReference type="AlphaFoldDB" id="A0A5N4E378"/>
<organism evidence="1 2">
    <name type="scientific">Camelus dromedarius</name>
    <name type="common">Dromedary</name>
    <name type="synonym">Arabian camel</name>
    <dbReference type="NCBI Taxonomy" id="9838"/>
    <lineage>
        <taxon>Eukaryota</taxon>
        <taxon>Metazoa</taxon>
        <taxon>Chordata</taxon>
        <taxon>Craniata</taxon>
        <taxon>Vertebrata</taxon>
        <taxon>Euteleostomi</taxon>
        <taxon>Mammalia</taxon>
        <taxon>Eutheria</taxon>
        <taxon>Laurasiatheria</taxon>
        <taxon>Artiodactyla</taxon>
        <taxon>Tylopoda</taxon>
        <taxon>Camelidae</taxon>
        <taxon>Camelus</taxon>
    </lineage>
</organism>
<proteinExistence type="predicted"/>
<evidence type="ECO:0000313" key="1">
    <source>
        <dbReference type="EMBL" id="KAB1277750.1"/>
    </source>
</evidence>
<name>A0A5N4E378_CAMDR</name>
<comment type="caution">
    <text evidence="1">The sequence shown here is derived from an EMBL/GenBank/DDBJ whole genome shotgun (WGS) entry which is preliminary data.</text>
</comment>
<accession>A0A5N4E378</accession>